<comment type="caution">
    <text evidence="8">The sequence shown here is derived from an EMBL/GenBank/DDBJ whole genome shotgun (WGS) entry which is preliminary data.</text>
</comment>
<feature type="domain" description="VTT" evidence="7">
    <location>
        <begin position="82"/>
        <end position="198"/>
    </location>
</feature>
<dbReference type="Pfam" id="PF09335">
    <property type="entry name" value="VTT_dom"/>
    <property type="match status" value="1"/>
</dbReference>
<evidence type="ECO:0000256" key="4">
    <source>
        <dbReference type="ARBA" id="ARBA00022989"/>
    </source>
</evidence>
<dbReference type="Proteomes" id="UP000569951">
    <property type="component" value="Unassembled WGS sequence"/>
</dbReference>
<comment type="subcellular location">
    <subcellularLocation>
        <location evidence="1 6">Cell membrane</location>
        <topology evidence="1 6">Multi-pass membrane protein</topology>
    </subcellularLocation>
</comment>
<keyword evidence="4 6" id="KW-1133">Transmembrane helix</keyword>
<dbReference type="EMBL" id="JACHHG010000005">
    <property type="protein sequence ID" value="MBB6098355.1"/>
    <property type="molecule type" value="Genomic_DNA"/>
</dbReference>
<keyword evidence="9" id="KW-1185">Reference proteome</keyword>
<organism evidence="8 9">
    <name type="scientific">Deinobacterium chartae</name>
    <dbReference type="NCBI Taxonomy" id="521158"/>
    <lineage>
        <taxon>Bacteria</taxon>
        <taxon>Thermotogati</taxon>
        <taxon>Deinococcota</taxon>
        <taxon>Deinococci</taxon>
        <taxon>Deinococcales</taxon>
        <taxon>Deinococcaceae</taxon>
        <taxon>Deinobacterium</taxon>
    </lineage>
</organism>
<evidence type="ECO:0000313" key="9">
    <source>
        <dbReference type="Proteomes" id="UP000569951"/>
    </source>
</evidence>
<feature type="transmembrane region" description="Helical" evidence="6">
    <location>
        <begin position="147"/>
        <end position="171"/>
    </location>
</feature>
<gene>
    <name evidence="8" type="ORF">HNR42_001780</name>
</gene>
<proteinExistence type="inferred from homology"/>
<keyword evidence="5 6" id="KW-0472">Membrane</keyword>
<accession>A0A841I361</accession>
<dbReference type="GO" id="GO:0005886">
    <property type="term" value="C:plasma membrane"/>
    <property type="evidence" value="ECO:0007669"/>
    <property type="project" value="UniProtKB-SubCell"/>
</dbReference>
<sequence>MSVRAVFPFRRRWVLVGLTAVAAATLVWLTIPAVPEAVRAAYHWATHFDLEGLRDWALGFGPWTVVVLLGLMILQTLVPVLPMAPVMTLCVIAYGPLWGGLLALGGALLSSSLAYWIARKLGQATVDRWWQGATSERIAGFLERHGFWAVLAARLAPILPAEGISVAAGLLRMSYRKFLLASALGIAPITAALAWAGEEPARLTKFFLVASVLCLVAVVGYLWYERLKALRKAA</sequence>
<dbReference type="InterPro" id="IPR015414">
    <property type="entry name" value="TMEM64"/>
</dbReference>
<feature type="transmembrane region" description="Helical" evidence="6">
    <location>
        <begin position="178"/>
        <end position="197"/>
    </location>
</feature>
<dbReference type="AlphaFoldDB" id="A0A841I361"/>
<name>A0A841I361_9DEIO</name>
<evidence type="ECO:0000313" key="8">
    <source>
        <dbReference type="EMBL" id="MBB6098355.1"/>
    </source>
</evidence>
<dbReference type="InterPro" id="IPR032816">
    <property type="entry name" value="VTT_dom"/>
</dbReference>
<evidence type="ECO:0000256" key="6">
    <source>
        <dbReference type="RuleBase" id="RU366058"/>
    </source>
</evidence>
<evidence type="ECO:0000256" key="5">
    <source>
        <dbReference type="ARBA" id="ARBA00023136"/>
    </source>
</evidence>
<keyword evidence="2 6" id="KW-1003">Cell membrane</keyword>
<protein>
    <recommendedName>
        <fullName evidence="6">TVP38/TMEM64 family membrane protein</fullName>
    </recommendedName>
</protein>
<keyword evidence="3 6" id="KW-0812">Transmembrane</keyword>
<feature type="transmembrane region" description="Helical" evidence="6">
    <location>
        <begin position="56"/>
        <end position="74"/>
    </location>
</feature>
<dbReference type="PANTHER" id="PTHR12677:SF59">
    <property type="entry name" value="GOLGI APPARATUS MEMBRANE PROTEIN TVP38-RELATED"/>
    <property type="match status" value="1"/>
</dbReference>
<evidence type="ECO:0000256" key="1">
    <source>
        <dbReference type="ARBA" id="ARBA00004651"/>
    </source>
</evidence>
<evidence type="ECO:0000259" key="7">
    <source>
        <dbReference type="Pfam" id="PF09335"/>
    </source>
</evidence>
<dbReference type="PANTHER" id="PTHR12677">
    <property type="entry name" value="GOLGI APPARATUS MEMBRANE PROTEIN TVP38-RELATED"/>
    <property type="match status" value="1"/>
</dbReference>
<dbReference type="RefSeq" id="WP_183986660.1">
    <property type="nucleotide sequence ID" value="NZ_JACHHG010000005.1"/>
</dbReference>
<evidence type="ECO:0000256" key="2">
    <source>
        <dbReference type="ARBA" id="ARBA00022475"/>
    </source>
</evidence>
<evidence type="ECO:0000256" key="3">
    <source>
        <dbReference type="ARBA" id="ARBA00022692"/>
    </source>
</evidence>
<comment type="similarity">
    <text evidence="6">Belongs to the TVP38/TMEM64 family.</text>
</comment>
<feature type="transmembrane region" description="Helical" evidence="6">
    <location>
        <begin position="203"/>
        <end position="224"/>
    </location>
</feature>
<reference evidence="8 9" key="1">
    <citation type="submission" date="2020-08" db="EMBL/GenBank/DDBJ databases">
        <title>Genomic Encyclopedia of Type Strains, Phase IV (KMG-IV): sequencing the most valuable type-strain genomes for metagenomic binning, comparative biology and taxonomic classification.</title>
        <authorList>
            <person name="Goeker M."/>
        </authorList>
    </citation>
    <scope>NUCLEOTIDE SEQUENCE [LARGE SCALE GENOMIC DNA]</scope>
    <source>
        <strain evidence="8 9">DSM 21458</strain>
    </source>
</reference>
<feature type="transmembrane region" description="Helical" evidence="6">
    <location>
        <begin position="86"/>
        <end position="118"/>
    </location>
</feature>